<dbReference type="InterPro" id="IPR036390">
    <property type="entry name" value="WH_DNA-bd_sf"/>
</dbReference>
<feature type="domain" description="HTH marR-type" evidence="1">
    <location>
        <begin position="1"/>
        <end position="69"/>
    </location>
</feature>
<dbReference type="InterPro" id="IPR036388">
    <property type="entry name" value="WH-like_DNA-bd_sf"/>
</dbReference>
<dbReference type="GO" id="GO:0003700">
    <property type="term" value="F:DNA-binding transcription factor activity"/>
    <property type="evidence" value="ECO:0007669"/>
    <property type="project" value="InterPro"/>
</dbReference>
<comment type="caution">
    <text evidence="2">The sequence shown here is derived from an EMBL/GenBank/DDBJ whole genome shotgun (WGS) entry which is preliminary data.</text>
</comment>
<dbReference type="RefSeq" id="WP_139574666.1">
    <property type="nucleotide sequence ID" value="NZ_VDMA02000006.1"/>
</dbReference>
<protein>
    <recommendedName>
        <fullName evidence="1">HTH marR-type domain-containing protein</fullName>
    </recommendedName>
</protein>
<dbReference type="Gene3D" id="1.10.10.10">
    <property type="entry name" value="Winged helix-like DNA-binding domain superfamily/Winged helix DNA-binding domain"/>
    <property type="match status" value="1"/>
</dbReference>
<dbReference type="Proteomes" id="UP000313066">
    <property type="component" value="Unassembled WGS sequence"/>
</dbReference>
<name>A0A5N6BX76_9ACTN</name>
<dbReference type="InterPro" id="IPR000835">
    <property type="entry name" value="HTH_MarR-typ"/>
</dbReference>
<reference evidence="2 3" key="1">
    <citation type="submission" date="2019-10" db="EMBL/GenBank/DDBJ databases">
        <title>Nonomuraea sp. nov., isolated from Phyllanthus amarus.</title>
        <authorList>
            <person name="Klykleung N."/>
            <person name="Tanasupawat S."/>
        </authorList>
    </citation>
    <scope>NUCLEOTIDE SEQUENCE [LARGE SCALE GENOMIC DNA]</scope>
    <source>
        <strain evidence="2 3">CR1-09</strain>
    </source>
</reference>
<proteinExistence type="predicted"/>
<evidence type="ECO:0000259" key="1">
    <source>
        <dbReference type="PROSITE" id="PS50995"/>
    </source>
</evidence>
<keyword evidence="3" id="KW-1185">Reference proteome</keyword>
<dbReference type="EMBL" id="VDMA02000006">
    <property type="protein sequence ID" value="KAB8184900.1"/>
    <property type="molecule type" value="Genomic_DNA"/>
</dbReference>
<accession>A0A5N6BX76</accession>
<evidence type="ECO:0000313" key="3">
    <source>
        <dbReference type="Proteomes" id="UP000313066"/>
    </source>
</evidence>
<dbReference type="AlphaFoldDB" id="A0A5N6BX76"/>
<organism evidence="2 3">
    <name type="scientific">Microbispora catharanthi</name>
    <dbReference type="NCBI Taxonomy" id="1712871"/>
    <lineage>
        <taxon>Bacteria</taxon>
        <taxon>Bacillati</taxon>
        <taxon>Actinomycetota</taxon>
        <taxon>Actinomycetes</taxon>
        <taxon>Streptosporangiales</taxon>
        <taxon>Streptosporangiaceae</taxon>
        <taxon>Microbispora</taxon>
    </lineage>
</organism>
<gene>
    <name evidence="2" type="ORF">FH610_013385</name>
</gene>
<sequence length="82" mass="8769">MDRLVDAGLVQRRIPPDDRRRVEITLTPRGRALAPEIIQAQQSMLAWGAQALTGHDVAGVLAALHAILRDSPLADVLGVTPG</sequence>
<dbReference type="SUPFAM" id="SSF46785">
    <property type="entry name" value="Winged helix' DNA-binding domain"/>
    <property type="match status" value="1"/>
</dbReference>
<dbReference type="PROSITE" id="PS50995">
    <property type="entry name" value="HTH_MARR_2"/>
    <property type="match status" value="1"/>
</dbReference>
<evidence type="ECO:0000313" key="2">
    <source>
        <dbReference type="EMBL" id="KAB8184900.1"/>
    </source>
</evidence>